<evidence type="ECO:0000256" key="4">
    <source>
        <dbReference type="ARBA" id="ARBA00023004"/>
    </source>
</evidence>
<evidence type="ECO:0000313" key="7">
    <source>
        <dbReference type="Proteomes" id="UP000236161"/>
    </source>
</evidence>
<feature type="binding site" evidence="5">
    <location>
        <position position="381"/>
    </location>
    <ligand>
        <name>Fe cation</name>
        <dbReference type="ChEBI" id="CHEBI:24875"/>
        <note>catalytic</note>
    </ligand>
</feature>
<dbReference type="GO" id="GO:0045549">
    <property type="term" value="F:9-cis-epoxycarotenoid dioxygenase activity"/>
    <property type="evidence" value="ECO:0007669"/>
    <property type="project" value="TreeGrafter"/>
</dbReference>
<protein>
    <submittedName>
        <fullName evidence="6">Carotenoid cleavage dioxygenase 7, chloroplastic</fullName>
        <ecNumber evidence="6">1.13.11.75</ecNumber>
    </submittedName>
</protein>
<evidence type="ECO:0000256" key="3">
    <source>
        <dbReference type="ARBA" id="ARBA00022964"/>
    </source>
</evidence>
<dbReference type="GO" id="GO:0016121">
    <property type="term" value="P:carotene catabolic process"/>
    <property type="evidence" value="ECO:0007669"/>
    <property type="project" value="TreeGrafter"/>
</dbReference>
<dbReference type="Pfam" id="PF03055">
    <property type="entry name" value="RPE65"/>
    <property type="match status" value="1"/>
</dbReference>
<keyword evidence="6" id="KW-0560">Oxidoreductase</keyword>
<dbReference type="STRING" id="1088818.A0A2I0B8N7"/>
<name>A0A2I0B8N7_9ASPA</name>
<accession>A0A2I0B8N7</accession>
<comment type="similarity">
    <text evidence="1">Belongs to the carotenoid oxygenase family.</text>
</comment>
<keyword evidence="3 6" id="KW-0223">Dioxygenase</keyword>
<evidence type="ECO:0000313" key="6">
    <source>
        <dbReference type="EMBL" id="PKA64156.1"/>
    </source>
</evidence>
<feature type="binding site" evidence="5">
    <location>
        <position position="591"/>
    </location>
    <ligand>
        <name>Fe cation</name>
        <dbReference type="ChEBI" id="CHEBI:24875"/>
        <note>catalytic</note>
    </ligand>
</feature>
<keyword evidence="2 5" id="KW-0479">Metal-binding</keyword>
<dbReference type="InterPro" id="IPR004294">
    <property type="entry name" value="Carotenoid_Oase"/>
</dbReference>
<dbReference type="PANTHER" id="PTHR10543:SF37">
    <property type="entry name" value="CAROTENOID CLEAVAGE DIOXYGENASE 7, CHLOROPLASTIC"/>
    <property type="match status" value="1"/>
</dbReference>
<evidence type="ECO:0000256" key="5">
    <source>
        <dbReference type="PIRSR" id="PIRSR604294-1"/>
    </source>
</evidence>
<keyword evidence="4 5" id="KW-0408">Iron</keyword>
<dbReference type="AlphaFoldDB" id="A0A2I0B8N7"/>
<reference evidence="6 7" key="1">
    <citation type="journal article" date="2017" name="Nature">
        <title>The Apostasia genome and the evolution of orchids.</title>
        <authorList>
            <person name="Zhang G.Q."/>
            <person name="Liu K.W."/>
            <person name="Li Z."/>
            <person name="Lohaus R."/>
            <person name="Hsiao Y.Y."/>
            <person name="Niu S.C."/>
            <person name="Wang J.Y."/>
            <person name="Lin Y.C."/>
            <person name="Xu Q."/>
            <person name="Chen L.J."/>
            <person name="Yoshida K."/>
            <person name="Fujiwara S."/>
            <person name="Wang Z.W."/>
            <person name="Zhang Y.Q."/>
            <person name="Mitsuda N."/>
            <person name="Wang M."/>
            <person name="Liu G.H."/>
            <person name="Pecoraro L."/>
            <person name="Huang H.X."/>
            <person name="Xiao X.J."/>
            <person name="Lin M."/>
            <person name="Wu X.Y."/>
            <person name="Wu W.L."/>
            <person name="Chen Y.Y."/>
            <person name="Chang S.B."/>
            <person name="Sakamoto S."/>
            <person name="Ohme-Takagi M."/>
            <person name="Yagi M."/>
            <person name="Zeng S.J."/>
            <person name="Shen C.Y."/>
            <person name="Yeh C.M."/>
            <person name="Luo Y.B."/>
            <person name="Tsai W.C."/>
            <person name="Van de Peer Y."/>
            <person name="Liu Z.J."/>
        </authorList>
    </citation>
    <scope>NUCLEOTIDE SEQUENCE [LARGE SCALE GENOMIC DNA]</scope>
    <source>
        <strain evidence="7">cv. Shenzhen</strain>
        <tissue evidence="6">Stem</tissue>
    </source>
</reference>
<dbReference type="PANTHER" id="PTHR10543">
    <property type="entry name" value="BETA-CAROTENE DIOXYGENASE"/>
    <property type="match status" value="1"/>
</dbReference>
<dbReference type="EC" id="1.13.11.75" evidence="6"/>
<dbReference type="GO" id="GO:0102162">
    <property type="term" value="F:all-trans-8'-apo-beta-carotenal 15,15'-oxygenase activity"/>
    <property type="evidence" value="ECO:0007669"/>
    <property type="project" value="UniProtKB-EC"/>
</dbReference>
<dbReference type="GO" id="GO:0046872">
    <property type="term" value="F:metal ion binding"/>
    <property type="evidence" value="ECO:0007669"/>
    <property type="project" value="UniProtKB-KW"/>
</dbReference>
<comment type="cofactor">
    <cofactor evidence="5">
        <name>Fe(2+)</name>
        <dbReference type="ChEBI" id="CHEBI:29033"/>
    </cofactor>
    <text evidence="5">Binds 1 Fe(2+) ion per subunit.</text>
</comment>
<evidence type="ECO:0000256" key="1">
    <source>
        <dbReference type="ARBA" id="ARBA00006787"/>
    </source>
</evidence>
<proteinExistence type="inferred from homology"/>
<gene>
    <name evidence="6" type="primary">CCD7</name>
    <name evidence="6" type="ORF">AXF42_Ash005169</name>
</gene>
<dbReference type="EMBL" id="KZ451906">
    <property type="protein sequence ID" value="PKA64156.1"/>
    <property type="molecule type" value="Genomic_DNA"/>
</dbReference>
<keyword evidence="7" id="KW-1185">Reference proteome</keyword>
<feature type="binding site" evidence="5">
    <location>
        <position position="303"/>
    </location>
    <ligand>
        <name>Fe cation</name>
        <dbReference type="ChEBI" id="CHEBI:24875"/>
        <note>catalytic</note>
    </ligand>
</feature>
<evidence type="ECO:0000256" key="2">
    <source>
        <dbReference type="ARBA" id="ARBA00022723"/>
    </source>
</evidence>
<dbReference type="Proteomes" id="UP000236161">
    <property type="component" value="Unassembled WGS sequence"/>
</dbReference>
<sequence length="615" mass="67096">MVSLQAVQSRSAASMPSPLVPAVKLLPPATISVPSPSPRSISAADASPVAAAAPAPPPLESPAANSLKPLSAADSAATAFWDYQMLFLSQRGESPEPIQLAHSEGAVPVDFPCGTYYLTGPGIFSDDYGSNIHPLDGHGYLRSFDFSGGGGEVRYAARYVETAAVREERDPEGTREWRFTHRGPFSVLRGGKRMGNVKVMKNVANTAVLRWAGRLLCLWEGGDPYEIDPTTLETIGAIDLVGDGEDGCRSWRGWPPAGGVAGVADVGMNIAAGLLRPILHEFDSNLELKQKKKFTISDHLMIHDWAFTDNHYILIANRIKLDLPGSLLAVSGLSPMISALAVNPSQSKTPVYLLPRFAGRAKQRRDWRAPIEVPSQLWISHVANAFEEDDGAGGVEFQIQASACSYEWFNFQKMFGYNWQSRRLDPSVMNVEEGKEELLPHLVRISIELDAKGRCGSCSVGNSSSKWSWPADFPAINQAFSGQKSSFLYAGTASGKRSFLPHFPYDTVVKMNCSDGAVASWWAGGRKFIGEPVFVPKVAGKEEDDGYLLVYDVAKLRCNLVILDAKKIGRANAAVVRLEVPKHLNFPLGFHGFWDDSDRLHREPDTILVHQSTFA</sequence>
<dbReference type="GO" id="GO:0009570">
    <property type="term" value="C:chloroplast stroma"/>
    <property type="evidence" value="ECO:0007669"/>
    <property type="project" value="TreeGrafter"/>
</dbReference>
<dbReference type="OrthoDB" id="1069523at2759"/>
<organism evidence="6 7">
    <name type="scientific">Apostasia shenzhenica</name>
    <dbReference type="NCBI Taxonomy" id="1088818"/>
    <lineage>
        <taxon>Eukaryota</taxon>
        <taxon>Viridiplantae</taxon>
        <taxon>Streptophyta</taxon>
        <taxon>Embryophyta</taxon>
        <taxon>Tracheophyta</taxon>
        <taxon>Spermatophyta</taxon>
        <taxon>Magnoliopsida</taxon>
        <taxon>Liliopsida</taxon>
        <taxon>Asparagales</taxon>
        <taxon>Orchidaceae</taxon>
        <taxon>Apostasioideae</taxon>
        <taxon>Apostasia</taxon>
    </lineage>
</organism>